<proteinExistence type="predicted"/>
<dbReference type="EMBL" id="JBHUCM010000044">
    <property type="protein sequence ID" value="MFD1544500.1"/>
    <property type="molecule type" value="Genomic_DNA"/>
</dbReference>
<dbReference type="PANTHER" id="PTHR43818">
    <property type="entry name" value="BCDNA.GH03377"/>
    <property type="match status" value="1"/>
</dbReference>
<gene>
    <name evidence="4" type="ORF">ACFSJ0_46170</name>
</gene>
<organism evidence="4 5">
    <name type="scientific">Nonomuraea guangzhouensis</name>
    <dbReference type="NCBI Taxonomy" id="1291555"/>
    <lineage>
        <taxon>Bacteria</taxon>
        <taxon>Bacillati</taxon>
        <taxon>Actinomycetota</taxon>
        <taxon>Actinomycetes</taxon>
        <taxon>Streptosporangiales</taxon>
        <taxon>Streptosporangiaceae</taxon>
        <taxon>Nonomuraea</taxon>
    </lineage>
</organism>
<name>A0ABW4GPD7_9ACTN</name>
<evidence type="ECO:0000313" key="4">
    <source>
        <dbReference type="EMBL" id="MFD1544500.1"/>
    </source>
</evidence>
<protein>
    <submittedName>
        <fullName evidence="4">Gfo/Idh/MocA family protein</fullName>
    </submittedName>
</protein>
<comment type="caution">
    <text evidence="4">The sequence shown here is derived from an EMBL/GenBank/DDBJ whole genome shotgun (WGS) entry which is preliminary data.</text>
</comment>
<evidence type="ECO:0000256" key="1">
    <source>
        <dbReference type="ARBA" id="ARBA00023002"/>
    </source>
</evidence>
<dbReference type="Proteomes" id="UP001597097">
    <property type="component" value="Unassembled WGS sequence"/>
</dbReference>
<dbReference type="Pfam" id="PF22725">
    <property type="entry name" value="GFO_IDH_MocA_C3"/>
    <property type="match status" value="1"/>
</dbReference>
<dbReference type="InterPro" id="IPR000683">
    <property type="entry name" value="Gfo/Idh/MocA-like_OxRdtase_N"/>
</dbReference>
<dbReference type="PANTHER" id="PTHR43818:SF11">
    <property type="entry name" value="BCDNA.GH03377"/>
    <property type="match status" value="1"/>
</dbReference>
<dbReference type="RefSeq" id="WP_219529251.1">
    <property type="nucleotide sequence ID" value="NZ_JAHKRM010000006.1"/>
</dbReference>
<keyword evidence="1" id="KW-0560">Oxidoreductase</keyword>
<accession>A0ABW4GPD7</accession>
<evidence type="ECO:0000259" key="3">
    <source>
        <dbReference type="Pfam" id="PF22725"/>
    </source>
</evidence>
<sequence>MSAPVEVGLVGAGPWARDFHAPLFAAGPETRLAGVWSRRAPAAEALAERFGVPAFTSYERLLERSEAVVFAVPPDVQAVMAVQAAWQGRALLLEKPIALTVRDAQALADAVDATGVATQLVLTNRYRPVVREFLKQARDFPAIGGRACQTTGEFLDDTFADSPWRSRAGVLYNTGPHGLDLLDAALGRITEIRPAGNAAGFLALTCLHENEVISQLTISGRVPPRRRTRYELYGPEGTLVLDSELLPEDSIETRATLRCEFATAVRTGRSHEIDVHRGLHLQRLLAQAEPR</sequence>
<evidence type="ECO:0000259" key="2">
    <source>
        <dbReference type="Pfam" id="PF01408"/>
    </source>
</evidence>
<dbReference type="Pfam" id="PF01408">
    <property type="entry name" value="GFO_IDH_MocA"/>
    <property type="match status" value="1"/>
</dbReference>
<keyword evidence="5" id="KW-1185">Reference proteome</keyword>
<evidence type="ECO:0000313" key="5">
    <source>
        <dbReference type="Proteomes" id="UP001597097"/>
    </source>
</evidence>
<dbReference type="InterPro" id="IPR055170">
    <property type="entry name" value="GFO_IDH_MocA-like_dom"/>
</dbReference>
<reference evidence="5" key="1">
    <citation type="journal article" date="2019" name="Int. J. Syst. Evol. Microbiol.">
        <title>The Global Catalogue of Microorganisms (GCM) 10K type strain sequencing project: providing services to taxonomists for standard genome sequencing and annotation.</title>
        <authorList>
            <consortium name="The Broad Institute Genomics Platform"/>
            <consortium name="The Broad Institute Genome Sequencing Center for Infectious Disease"/>
            <person name="Wu L."/>
            <person name="Ma J."/>
        </authorList>
    </citation>
    <scope>NUCLEOTIDE SEQUENCE [LARGE SCALE GENOMIC DNA]</scope>
    <source>
        <strain evidence="5">CGMCC 1.15399</strain>
    </source>
</reference>
<dbReference type="InterPro" id="IPR050463">
    <property type="entry name" value="Gfo/Idh/MocA_oxidrdct_glycsds"/>
</dbReference>
<feature type="domain" description="Gfo/Idh/MocA-like oxidoreductase N-terminal" evidence="2">
    <location>
        <begin position="6"/>
        <end position="117"/>
    </location>
</feature>
<feature type="domain" description="GFO/IDH/MocA-like oxidoreductase" evidence="3">
    <location>
        <begin position="148"/>
        <end position="239"/>
    </location>
</feature>